<reference evidence="2" key="1">
    <citation type="submission" date="2023-01" db="EMBL/GenBank/DDBJ databases">
        <title>The growth and conidiation of Purpureocillium lavendulum are regulated by nitrogen source and histone H3K14 acetylation.</title>
        <authorList>
            <person name="Tang P."/>
            <person name="Han J."/>
            <person name="Zhang C."/>
            <person name="Tang P."/>
            <person name="Qi F."/>
            <person name="Zhang K."/>
            <person name="Liang L."/>
        </authorList>
    </citation>
    <scope>NUCLEOTIDE SEQUENCE</scope>
    <source>
        <strain evidence="2">YMF1.00683</strain>
    </source>
</reference>
<dbReference type="PANTHER" id="PTHR38797">
    <property type="entry name" value="NUCLEAR PORE COMPLEX PROTEIN NUP85-RELATED"/>
    <property type="match status" value="1"/>
</dbReference>
<dbReference type="EMBL" id="JAQHRD010000004">
    <property type="protein sequence ID" value="KAJ6442107.1"/>
    <property type="molecule type" value="Genomic_DNA"/>
</dbReference>
<dbReference type="InterPro" id="IPR022085">
    <property type="entry name" value="OpdG"/>
</dbReference>
<accession>A0AB34FS61</accession>
<feature type="region of interest" description="Disordered" evidence="1">
    <location>
        <begin position="1"/>
        <end position="21"/>
    </location>
</feature>
<evidence type="ECO:0000313" key="3">
    <source>
        <dbReference type="Proteomes" id="UP001163105"/>
    </source>
</evidence>
<comment type="caution">
    <text evidence="2">The sequence shown here is derived from an EMBL/GenBank/DDBJ whole genome shotgun (WGS) entry which is preliminary data.</text>
</comment>
<evidence type="ECO:0000256" key="1">
    <source>
        <dbReference type="SAM" id="MobiDB-lite"/>
    </source>
</evidence>
<gene>
    <name evidence="2" type="ORF">O9K51_05660</name>
</gene>
<organism evidence="2 3">
    <name type="scientific">Purpureocillium lavendulum</name>
    <dbReference type="NCBI Taxonomy" id="1247861"/>
    <lineage>
        <taxon>Eukaryota</taxon>
        <taxon>Fungi</taxon>
        <taxon>Dikarya</taxon>
        <taxon>Ascomycota</taxon>
        <taxon>Pezizomycotina</taxon>
        <taxon>Sordariomycetes</taxon>
        <taxon>Hypocreomycetidae</taxon>
        <taxon>Hypocreales</taxon>
        <taxon>Ophiocordycipitaceae</taxon>
        <taxon>Purpureocillium</taxon>
    </lineage>
</organism>
<sequence length="284" mass="30892">MAATIDLSSLGASSSSAGDAAPSHESKILAVLGSAINDAAPTELSAEATAGEVDKLYAAAVAGKDAEDFLWAWWSLVVGVAKKIPADDARMRLLVSVIAKLKARRDDEVEMWGQKTRVWSELPMLGPNMRDAWNMRPMFDGSDSDNETVREWISLNSFAARLFGSGLQSWDNLAIWELRSGLEEPPLSTPSAKETSLTTACEWIDHAGEELYKQGHAGRRLEAMEERALKPGQLFSSGKPGLSDERWRFWRERIGVLAGTAGSGQLKERAQAAVDKMKDLEGSA</sequence>
<protein>
    <submittedName>
        <fullName evidence="2">Alanine aminotransferase</fullName>
    </submittedName>
</protein>
<keyword evidence="3" id="KW-1185">Reference proteome</keyword>
<keyword evidence="2" id="KW-0032">Aminotransferase</keyword>
<dbReference type="Proteomes" id="UP001163105">
    <property type="component" value="Unassembled WGS sequence"/>
</dbReference>
<proteinExistence type="predicted"/>
<keyword evidence="2" id="KW-0808">Transferase</keyword>
<dbReference type="GO" id="GO:0008483">
    <property type="term" value="F:transaminase activity"/>
    <property type="evidence" value="ECO:0007669"/>
    <property type="project" value="UniProtKB-KW"/>
</dbReference>
<evidence type="ECO:0000313" key="2">
    <source>
        <dbReference type="EMBL" id="KAJ6442107.1"/>
    </source>
</evidence>
<dbReference type="Pfam" id="PF12311">
    <property type="entry name" value="DUF3632"/>
    <property type="match status" value="1"/>
</dbReference>
<dbReference type="AlphaFoldDB" id="A0AB34FS61"/>
<name>A0AB34FS61_9HYPO</name>
<dbReference type="PANTHER" id="PTHR38797:SF4">
    <property type="entry name" value="NUCLEAR PORE COMPLEX PROTEIN NUP85"/>
    <property type="match status" value="1"/>
</dbReference>
<dbReference type="InterPro" id="IPR053204">
    <property type="entry name" value="Oxopyrrolidines_Biosynth-assoc"/>
</dbReference>